<feature type="non-terminal residue" evidence="2">
    <location>
        <position position="76"/>
    </location>
</feature>
<keyword evidence="3" id="KW-1185">Reference proteome</keyword>
<accession>A0AAD4GI87</accession>
<evidence type="ECO:0000256" key="1">
    <source>
        <dbReference type="SAM" id="MobiDB-lite"/>
    </source>
</evidence>
<feature type="non-terminal residue" evidence="2">
    <location>
        <position position="1"/>
    </location>
</feature>
<organism evidence="2 3">
    <name type="scientific">Boletus edulis BED1</name>
    <dbReference type="NCBI Taxonomy" id="1328754"/>
    <lineage>
        <taxon>Eukaryota</taxon>
        <taxon>Fungi</taxon>
        <taxon>Dikarya</taxon>
        <taxon>Basidiomycota</taxon>
        <taxon>Agaricomycotina</taxon>
        <taxon>Agaricomycetes</taxon>
        <taxon>Agaricomycetidae</taxon>
        <taxon>Boletales</taxon>
        <taxon>Boletineae</taxon>
        <taxon>Boletaceae</taxon>
        <taxon>Boletoideae</taxon>
        <taxon>Boletus</taxon>
    </lineage>
</organism>
<name>A0AAD4GI87_BOLED</name>
<gene>
    <name evidence="2" type="ORF">L210DRAFT_3336388</name>
</gene>
<sequence length="76" mass="8548">NNNPAQTEQHLHIQPHPAKSNNPTDLVDRGAGLIDNPTVMAHHAREPHVLSQEMMNKLDAPLSREELKKLSEELNK</sequence>
<dbReference type="Proteomes" id="UP001194468">
    <property type="component" value="Unassembled WGS sequence"/>
</dbReference>
<reference evidence="2" key="1">
    <citation type="submission" date="2019-10" db="EMBL/GenBank/DDBJ databases">
        <authorList>
            <consortium name="DOE Joint Genome Institute"/>
            <person name="Kuo A."/>
            <person name="Miyauchi S."/>
            <person name="Kiss E."/>
            <person name="Drula E."/>
            <person name="Kohler A."/>
            <person name="Sanchez-Garcia M."/>
            <person name="Andreopoulos B."/>
            <person name="Barry K.W."/>
            <person name="Bonito G."/>
            <person name="Buee M."/>
            <person name="Carver A."/>
            <person name="Chen C."/>
            <person name="Cichocki N."/>
            <person name="Clum A."/>
            <person name="Culley D."/>
            <person name="Crous P.W."/>
            <person name="Fauchery L."/>
            <person name="Girlanda M."/>
            <person name="Hayes R."/>
            <person name="Keri Z."/>
            <person name="LaButti K."/>
            <person name="Lipzen A."/>
            <person name="Lombard V."/>
            <person name="Magnuson J."/>
            <person name="Maillard F."/>
            <person name="Morin E."/>
            <person name="Murat C."/>
            <person name="Nolan M."/>
            <person name="Ohm R."/>
            <person name="Pangilinan J."/>
            <person name="Pereira M."/>
            <person name="Perotto S."/>
            <person name="Peter M."/>
            <person name="Riley R."/>
            <person name="Sitrit Y."/>
            <person name="Stielow B."/>
            <person name="Szollosi G."/>
            <person name="Zifcakova L."/>
            <person name="Stursova M."/>
            <person name="Spatafora J.W."/>
            <person name="Tedersoo L."/>
            <person name="Vaario L.-M."/>
            <person name="Yamada A."/>
            <person name="Yan M."/>
            <person name="Wang P."/>
            <person name="Xu J."/>
            <person name="Bruns T."/>
            <person name="Baldrian P."/>
            <person name="Vilgalys R."/>
            <person name="Henrissat B."/>
            <person name="Grigoriev I.V."/>
            <person name="Hibbett D."/>
            <person name="Nagy L.G."/>
            <person name="Martin F.M."/>
        </authorList>
    </citation>
    <scope>NUCLEOTIDE SEQUENCE</scope>
    <source>
        <strain evidence="2">BED1</strain>
    </source>
</reference>
<feature type="region of interest" description="Disordered" evidence="1">
    <location>
        <begin position="1"/>
        <end position="23"/>
    </location>
</feature>
<reference evidence="2" key="2">
    <citation type="journal article" date="2020" name="Nat. Commun.">
        <title>Large-scale genome sequencing of mycorrhizal fungi provides insights into the early evolution of symbiotic traits.</title>
        <authorList>
            <person name="Miyauchi S."/>
            <person name="Kiss E."/>
            <person name="Kuo A."/>
            <person name="Drula E."/>
            <person name="Kohler A."/>
            <person name="Sanchez-Garcia M."/>
            <person name="Morin E."/>
            <person name="Andreopoulos B."/>
            <person name="Barry K.W."/>
            <person name="Bonito G."/>
            <person name="Buee M."/>
            <person name="Carver A."/>
            <person name="Chen C."/>
            <person name="Cichocki N."/>
            <person name="Clum A."/>
            <person name="Culley D."/>
            <person name="Crous P.W."/>
            <person name="Fauchery L."/>
            <person name="Girlanda M."/>
            <person name="Hayes R.D."/>
            <person name="Keri Z."/>
            <person name="LaButti K."/>
            <person name="Lipzen A."/>
            <person name="Lombard V."/>
            <person name="Magnuson J."/>
            <person name="Maillard F."/>
            <person name="Murat C."/>
            <person name="Nolan M."/>
            <person name="Ohm R.A."/>
            <person name="Pangilinan J."/>
            <person name="Pereira M.F."/>
            <person name="Perotto S."/>
            <person name="Peter M."/>
            <person name="Pfister S."/>
            <person name="Riley R."/>
            <person name="Sitrit Y."/>
            <person name="Stielow J.B."/>
            <person name="Szollosi G."/>
            <person name="Zifcakova L."/>
            <person name="Stursova M."/>
            <person name="Spatafora J.W."/>
            <person name="Tedersoo L."/>
            <person name="Vaario L.M."/>
            <person name="Yamada A."/>
            <person name="Yan M."/>
            <person name="Wang P."/>
            <person name="Xu J."/>
            <person name="Bruns T."/>
            <person name="Baldrian P."/>
            <person name="Vilgalys R."/>
            <person name="Dunand C."/>
            <person name="Henrissat B."/>
            <person name="Grigoriev I.V."/>
            <person name="Hibbett D."/>
            <person name="Nagy L.G."/>
            <person name="Martin F.M."/>
        </authorList>
    </citation>
    <scope>NUCLEOTIDE SEQUENCE</scope>
    <source>
        <strain evidence="2">BED1</strain>
    </source>
</reference>
<protein>
    <submittedName>
        <fullName evidence="2">Uncharacterized protein</fullName>
    </submittedName>
</protein>
<evidence type="ECO:0000313" key="2">
    <source>
        <dbReference type="EMBL" id="KAF8443943.1"/>
    </source>
</evidence>
<dbReference type="EMBL" id="WHUW01000007">
    <property type="protein sequence ID" value="KAF8443943.1"/>
    <property type="molecule type" value="Genomic_DNA"/>
</dbReference>
<comment type="caution">
    <text evidence="2">The sequence shown here is derived from an EMBL/GenBank/DDBJ whole genome shotgun (WGS) entry which is preliminary data.</text>
</comment>
<proteinExistence type="predicted"/>
<dbReference type="AlphaFoldDB" id="A0AAD4GI87"/>
<evidence type="ECO:0000313" key="3">
    <source>
        <dbReference type="Proteomes" id="UP001194468"/>
    </source>
</evidence>